<comment type="subcellular location">
    <subcellularLocation>
        <location evidence="1">Cell membrane</location>
        <topology evidence="1">Multi-pass membrane protein</topology>
    </subcellularLocation>
</comment>
<evidence type="ECO:0000256" key="6">
    <source>
        <dbReference type="SAM" id="Phobius"/>
    </source>
</evidence>
<feature type="transmembrane region" description="Helical" evidence="6">
    <location>
        <begin position="42"/>
        <end position="65"/>
    </location>
</feature>
<dbReference type="PANTHER" id="PTHR42770">
    <property type="entry name" value="AMINO ACID TRANSPORTER-RELATED"/>
    <property type="match status" value="1"/>
</dbReference>
<dbReference type="Pfam" id="PF13520">
    <property type="entry name" value="AA_permease_2"/>
    <property type="match status" value="1"/>
</dbReference>
<evidence type="ECO:0000256" key="2">
    <source>
        <dbReference type="ARBA" id="ARBA00022475"/>
    </source>
</evidence>
<evidence type="ECO:0000256" key="3">
    <source>
        <dbReference type="ARBA" id="ARBA00022692"/>
    </source>
</evidence>
<keyword evidence="2" id="KW-1003">Cell membrane</keyword>
<dbReference type="InterPro" id="IPR050367">
    <property type="entry name" value="APC_superfamily"/>
</dbReference>
<evidence type="ECO:0000256" key="4">
    <source>
        <dbReference type="ARBA" id="ARBA00022989"/>
    </source>
</evidence>
<evidence type="ECO:0000256" key="1">
    <source>
        <dbReference type="ARBA" id="ARBA00004651"/>
    </source>
</evidence>
<keyword evidence="4 6" id="KW-1133">Transmembrane helix</keyword>
<dbReference type="PANTHER" id="PTHR42770:SF7">
    <property type="entry name" value="MEMBRANE PROTEIN"/>
    <property type="match status" value="1"/>
</dbReference>
<proteinExistence type="predicted"/>
<accession>A0ABW4VPF6</accession>
<feature type="transmembrane region" description="Helical" evidence="6">
    <location>
        <begin position="16"/>
        <end position="36"/>
    </location>
</feature>
<dbReference type="Gene3D" id="1.20.1740.10">
    <property type="entry name" value="Amino acid/polyamine transporter I"/>
    <property type="match status" value="1"/>
</dbReference>
<dbReference type="RefSeq" id="WP_376886575.1">
    <property type="nucleotide sequence ID" value="NZ_JBHUHR010000038.1"/>
</dbReference>
<protein>
    <submittedName>
        <fullName evidence="7">APC family permease</fullName>
    </submittedName>
</protein>
<feature type="transmembrane region" description="Helical" evidence="6">
    <location>
        <begin position="375"/>
        <end position="396"/>
    </location>
</feature>
<organism evidence="7 8">
    <name type="scientific">Belliella marina</name>
    <dbReference type="NCBI Taxonomy" id="1644146"/>
    <lineage>
        <taxon>Bacteria</taxon>
        <taxon>Pseudomonadati</taxon>
        <taxon>Bacteroidota</taxon>
        <taxon>Cytophagia</taxon>
        <taxon>Cytophagales</taxon>
        <taxon>Cyclobacteriaceae</taxon>
        <taxon>Belliella</taxon>
    </lineage>
</organism>
<dbReference type="PIRSF" id="PIRSF006060">
    <property type="entry name" value="AA_transporter"/>
    <property type="match status" value="1"/>
</dbReference>
<keyword evidence="5 6" id="KW-0472">Membrane</keyword>
<feature type="transmembrane region" description="Helical" evidence="6">
    <location>
        <begin position="318"/>
        <end position="338"/>
    </location>
</feature>
<dbReference type="Proteomes" id="UP001597361">
    <property type="component" value="Unassembled WGS sequence"/>
</dbReference>
<comment type="caution">
    <text evidence="7">The sequence shown here is derived from an EMBL/GenBank/DDBJ whole genome shotgun (WGS) entry which is preliminary data.</text>
</comment>
<evidence type="ECO:0000256" key="5">
    <source>
        <dbReference type="ARBA" id="ARBA00023136"/>
    </source>
</evidence>
<gene>
    <name evidence="7" type="ORF">ACFSKL_12630</name>
</gene>
<feature type="transmembrane region" description="Helical" evidence="6">
    <location>
        <begin position="86"/>
        <end position="113"/>
    </location>
</feature>
<evidence type="ECO:0000313" key="7">
    <source>
        <dbReference type="EMBL" id="MFD2035641.1"/>
    </source>
</evidence>
<dbReference type="InterPro" id="IPR002293">
    <property type="entry name" value="AA/rel_permease1"/>
</dbReference>
<keyword evidence="8" id="KW-1185">Reference proteome</keyword>
<evidence type="ECO:0000313" key="8">
    <source>
        <dbReference type="Proteomes" id="UP001597361"/>
    </source>
</evidence>
<keyword evidence="3 6" id="KW-0812">Transmembrane</keyword>
<dbReference type="EMBL" id="JBHUHR010000038">
    <property type="protein sequence ID" value="MFD2035641.1"/>
    <property type="molecule type" value="Genomic_DNA"/>
</dbReference>
<reference evidence="8" key="1">
    <citation type="journal article" date="2019" name="Int. J. Syst. Evol. Microbiol.">
        <title>The Global Catalogue of Microorganisms (GCM) 10K type strain sequencing project: providing services to taxonomists for standard genome sequencing and annotation.</title>
        <authorList>
            <consortium name="The Broad Institute Genomics Platform"/>
            <consortium name="The Broad Institute Genome Sequencing Center for Infectious Disease"/>
            <person name="Wu L."/>
            <person name="Ma J."/>
        </authorList>
    </citation>
    <scope>NUCLEOTIDE SEQUENCE [LARGE SCALE GENOMIC DNA]</scope>
    <source>
        <strain evidence="8">CGMCC 1.15180</strain>
    </source>
</reference>
<feature type="transmembrane region" description="Helical" evidence="6">
    <location>
        <begin position="266"/>
        <end position="286"/>
    </location>
</feature>
<feature type="transmembrane region" description="Helical" evidence="6">
    <location>
        <begin position="191"/>
        <end position="210"/>
    </location>
</feature>
<feature type="transmembrane region" description="Helical" evidence="6">
    <location>
        <begin position="155"/>
        <end position="175"/>
    </location>
</feature>
<feature type="transmembrane region" description="Helical" evidence="6">
    <location>
        <begin position="344"/>
        <end position="363"/>
    </location>
</feature>
<sequence length="436" mass="47627">MKNPLSLKRGIQKWDLVFLIINSVIGAGIFALPAKVFALSGVYSILAFLVCAFVMMVLILVFAEVSSRFEQTGGPYLYVHKAFGPVPAFIIGWLLMLTRLFSYATLINLMVLYLSFFSEAFNQPEIRICIILLITGMITYFNWIGIKNTAKVSNILTVAKLFPLAVFILVGLFFIDFENLKPGPAPSLKDFSAASLLLIFAFGGFEAGLVNSGEIVNPKKNLPFGLFTAAAVIAGFYVLIQIVSIGTLPDLASSEKPLADAASGFMGWWGGVFITIGAVISILGTLNVQILSGSRLPFALSEEDQLPKLFGKIHPKFATPYVSLIFFSALVAFVAIFWGFMNSLAVSVISRLILYGLVCASLIKLRKNQPASNSFFKIPYGNHFAILGILATIWLLSGTQSEEIMDTIIWTGLGLLIYLIHRVGSTKKNNSKNNSL</sequence>
<feature type="transmembrane region" description="Helical" evidence="6">
    <location>
        <begin position="125"/>
        <end position="143"/>
    </location>
</feature>
<name>A0ABW4VPF6_9BACT</name>
<feature type="transmembrane region" description="Helical" evidence="6">
    <location>
        <begin position="408"/>
        <end position="424"/>
    </location>
</feature>
<feature type="transmembrane region" description="Helical" evidence="6">
    <location>
        <begin position="222"/>
        <end position="246"/>
    </location>
</feature>